<evidence type="ECO:0000256" key="2">
    <source>
        <dbReference type="SAM" id="MobiDB-lite"/>
    </source>
</evidence>
<reference evidence="4" key="1">
    <citation type="journal article" date="2020" name="Nat. Commun.">
        <title>Genome sequence of the cluster root forming white lupin.</title>
        <authorList>
            <person name="Hufnagel B."/>
            <person name="Marques A."/>
            <person name="Soriano A."/>
            <person name="Marques L."/>
            <person name="Divol F."/>
            <person name="Doumas P."/>
            <person name="Sallet E."/>
            <person name="Mancinotti D."/>
            <person name="Carrere S."/>
            <person name="Marande W."/>
            <person name="Arribat S."/>
            <person name="Keller J."/>
            <person name="Huneau C."/>
            <person name="Blein T."/>
            <person name="Aime D."/>
            <person name="Laguerre M."/>
            <person name="Taylor J."/>
            <person name="Schubert V."/>
            <person name="Nelson M."/>
            <person name="Geu-Flores F."/>
            <person name="Crespi M."/>
            <person name="Gallardo-Guerrero K."/>
            <person name="Delaux P.-M."/>
            <person name="Salse J."/>
            <person name="Berges H."/>
            <person name="Guyot R."/>
            <person name="Gouzy J."/>
            <person name="Peret B."/>
        </authorList>
    </citation>
    <scope>NUCLEOTIDE SEQUENCE [LARGE SCALE GENOMIC DNA]</scope>
    <source>
        <strain evidence="4">cv. Amiga</strain>
    </source>
</reference>
<dbReference type="Proteomes" id="UP000447434">
    <property type="component" value="Chromosome 9"/>
</dbReference>
<evidence type="ECO:0000313" key="4">
    <source>
        <dbReference type="Proteomes" id="UP000447434"/>
    </source>
</evidence>
<feature type="coiled-coil region" evidence="1">
    <location>
        <begin position="219"/>
        <end position="253"/>
    </location>
</feature>
<feature type="compositionally biased region" description="Polar residues" evidence="2">
    <location>
        <begin position="179"/>
        <end position="198"/>
    </location>
</feature>
<evidence type="ECO:0000313" key="3">
    <source>
        <dbReference type="EMBL" id="KAE9606837.1"/>
    </source>
</evidence>
<accession>A0A6A4PYR2</accession>
<gene>
    <name evidence="3" type="ORF">Lalb_Chr09g0323801</name>
</gene>
<keyword evidence="1" id="KW-0175">Coiled coil</keyword>
<feature type="compositionally biased region" description="Basic and acidic residues" evidence="2">
    <location>
        <begin position="302"/>
        <end position="312"/>
    </location>
</feature>
<organism evidence="3 4">
    <name type="scientific">Lupinus albus</name>
    <name type="common">White lupine</name>
    <name type="synonym">Lupinus termis</name>
    <dbReference type="NCBI Taxonomy" id="3870"/>
    <lineage>
        <taxon>Eukaryota</taxon>
        <taxon>Viridiplantae</taxon>
        <taxon>Streptophyta</taxon>
        <taxon>Embryophyta</taxon>
        <taxon>Tracheophyta</taxon>
        <taxon>Spermatophyta</taxon>
        <taxon>Magnoliopsida</taxon>
        <taxon>eudicotyledons</taxon>
        <taxon>Gunneridae</taxon>
        <taxon>Pentapetalae</taxon>
        <taxon>rosids</taxon>
        <taxon>fabids</taxon>
        <taxon>Fabales</taxon>
        <taxon>Fabaceae</taxon>
        <taxon>Papilionoideae</taxon>
        <taxon>50 kb inversion clade</taxon>
        <taxon>genistoids sensu lato</taxon>
        <taxon>core genistoids</taxon>
        <taxon>Genisteae</taxon>
        <taxon>Lupinus</taxon>
    </lineage>
</organism>
<dbReference type="EMBL" id="WOCE01000009">
    <property type="protein sequence ID" value="KAE9606837.1"/>
    <property type="molecule type" value="Genomic_DNA"/>
</dbReference>
<feature type="region of interest" description="Disordered" evidence="2">
    <location>
        <begin position="285"/>
        <end position="325"/>
    </location>
</feature>
<feature type="region of interest" description="Disordered" evidence="2">
    <location>
        <begin position="478"/>
        <end position="518"/>
    </location>
</feature>
<feature type="region of interest" description="Disordered" evidence="2">
    <location>
        <begin position="179"/>
        <end position="199"/>
    </location>
</feature>
<comment type="caution">
    <text evidence="3">The sequence shown here is derived from an EMBL/GenBank/DDBJ whole genome shotgun (WGS) entry which is preliminary data.</text>
</comment>
<keyword evidence="4" id="KW-1185">Reference proteome</keyword>
<protein>
    <submittedName>
        <fullName evidence="3">Uncharacterized protein</fullName>
    </submittedName>
</protein>
<name>A0A6A4PYR2_LUPAL</name>
<proteinExistence type="predicted"/>
<sequence>MKRKMKDQNLISSCNHQYQTIESNNEVQIDVTGPSNKINSPSNQQQQPPIVQWSYTPQNATQQLIAVSFPNQASSPEVINQWQQFLHQLQVFSQSISPSSQPQWHSGANPLLGGPNVPPNFQNWQAHQTPLPNMPYHVAYPFPGFPGPCNPSSWLGQMQQLQYSYAYNFPGAPGFSSATPTMPTCSTSGKQTSESGSIKPTAKLSQKHQKLWEAQSVENVQLRSMVDKLQAEVSDYKDRLVKLEEEFSSLKQDYKNRITKLEQVSSLKQIVETPKAAEVIQTIPVGTGQPAKRGRGRPKRLASIEESHEPHPRSRGRKPALNPFQLDNNSPIFEKVVLKRVANKEIPNHPTPKIVQQENNGKILNGVSNSVMSAYQGRVNQEYQGIKMSGNGAIFCCASGVKINFERDKDKDMKMVYSQQSHPSELLGNCTGISTKYTGNTSKGNHDLTSIDSARDVLDAAHQSLFHNECLIHQGEKISPGLNSANEGDASEEMKDAIVGSSKEENEEEMRDETSFSA</sequence>
<dbReference type="OrthoDB" id="1913411at2759"/>
<evidence type="ECO:0000256" key="1">
    <source>
        <dbReference type="SAM" id="Coils"/>
    </source>
</evidence>
<dbReference type="AlphaFoldDB" id="A0A6A4PYR2"/>